<dbReference type="GO" id="GO:0005737">
    <property type="term" value="C:cytoplasm"/>
    <property type="evidence" value="ECO:0007669"/>
    <property type="project" value="TreeGrafter"/>
</dbReference>
<feature type="domain" description="Amidohydrolase-related" evidence="2">
    <location>
        <begin position="3"/>
        <end position="330"/>
    </location>
</feature>
<dbReference type="EMBL" id="CP109535">
    <property type="protein sequence ID" value="WTY94730.1"/>
    <property type="molecule type" value="Genomic_DNA"/>
</dbReference>
<evidence type="ECO:0000313" key="3">
    <source>
        <dbReference type="EMBL" id="WTY94730.1"/>
    </source>
</evidence>
<dbReference type="GO" id="GO:0016787">
    <property type="term" value="F:hydrolase activity"/>
    <property type="evidence" value="ECO:0007669"/>
    <property type="project" value="InterPro"/>
</dbReference>
<name>A0AAU3GSC9_9ACTN</name>
<evidence type="ECO:0000256" key="1">
    <source>
        <dbReference type="ARBA" id="ARBA00023239"/>
    </source>
</evidence>
<dbReference type="Pfam" id="PF04909">
    <property type="entry name" value="Amidohydro_2"/>
    <property type="match status" value="1"/>
</dbReference>
<dbReference type="SUPFAM" id="SSF51556">
    <property type="entry name" value="Metallo-dependent hydrolases"/>
    <property type="match status" value="1"/>
</dbReference>
<reference evidence="3" key="1">
    <citation type="submission" date="2022-10" db="EMBL/GenBank/DDBJ databases">
        <title>The complete genomes of actinobacterial strains from the NBC collection.</title>
        <authorList>
            <person name="Joergensen T.S."/>
            <person name="Alvarez Arevalo M."/>
            <person name="Sterndorff E.B."/>
            <person name="Faurdal D."/>
            <person name="Vuksanovic O."/>
            <person name="Mourched A.-S."/>
            <person name="Charusanti P."/>
            <person name="Shaw S."/>
            <person name="Blin K."/>
            <person name="Weber T."/>
        </authorList>
    </citation>
    <scope>NUCLEOTIDE SEQUENCE</scope>
    <source>
        <strain evidence="3">NBC_01401</strain>
    </source>
</reference>
<accession>A0AAU3GSC9</accession>
<dbReference type="PANTHER" id="PTHR21240">
    <property type="entry name" value="2-AMINO-3-CARBOXYLMUCONATE-6-SEMIALDEHYDE DECARBOXYLASE"/>
    <property type="match status" value="1"/>
</dbReference>
<dbReference type="GO" id="GO:0016831">
    <property type="term" value="F:carboxy-lyase activity"/>
    <property type="evidence" value="ECO:0007669"/>
    <property type="project" value="InterPro"/>
</dbReference>
<sequence>MIIDCHGHYTTAPAALGEWRERQIAALGDPSSAPASVDLRISDDDLRQSIEANQLGMMDERGIDLTIFSPRASFMAHHVGDFATSAQWAEICNDLCHRVSSLYPERFAPAAMLPQSPGVDPATCIPELSRCVEELGAVAVNLNPDPSGGHWTAPPLTDRSWYPLYEKLVEYDVPAMVHVSTSVSPAFHTTGAHYLNADTTVFMQLLQGDLFTDFPTLRLVIPHGGGAVPYHWGRFRGLAMALGKPELEEHLLGNVFFDTCVYHQPGIDLLLGVVPTRNLLFASEAIGAVRAVDPGTGHHFDDTRRYLEQAGLSAADLAAVEEHNTRTVYPRLDALLRGQGR</sequence>
<dbReference type="InterPro" id="IPR032465">
    <property type="entry name" value="ACMSD"/>
</dbReference>
<dbReference type="GO" id="GO:0019748">
    <property type="term" value="P:secondary metabolic process"/>
    <property type="evidence" value="ECO:0007669"/>
    <property type="project" value="TreeGrafter"/>
</dbReference>
<dbReference type="PANTHER" id="PTHR21240:SF28">
    <property type="entry name" value="ISO-OROTATE DECARBOXYLASE (EUROFUNG)"/>
    <property type="match status" value="1"/>
</dbReference>
<dbReference type="InterPro" id="IPR032466">
    <property type="entry name" value="Metal_Hydrolase"/>
</dbReference>
<proteinExistence type="predicted"/>
<dbReference type="Gene3D" id="3.20.20.140">
    <property type="entry name" value="Metal-dependent hydrolases"/>
    <property type="match status" value="1"/>
</dbReference>
<protein>
    <submittedName>
        <fullName evidence="3">Amidohydrolase</fullName>
    </submittedName>
</protein>
<evidence type="ECO:0000259" key="2">
    <source>
        <dbReference type="Pfam" id="PF04909"/>
    </source>
</evidence>
<dbReference type="AlphaFoldDB" id="A0AAU3GSC9"/>
<gene>
    <name evidence="3" type="ORF">OG626_07370</name>
</gene>
<dbReference type="InterPro" id="IPR006680">
    <property type="entry name" value="Amidohydro-rel"/>
</dbReference>
<keyword evidence="1" id="KW-0456">Lyase</keyword>
<organism evidence="3">
    <name type="scientific">Streptomyces sp. NBC_01401</name>
    <dbReference type="NCBI Taxonomy" id="2903854"/>
    <lineage>
        <taxon>Bacteria</taxon>
        <taxon>Bacillati</taxon>
        <taxon>Actinomycetota</taxon>
        <taxon>Actinomycetes</taxon>
        <taxon>Kitasatosporales</taxon>
        <taxon>Streptomycetaceae</taxon>
        <taxon>Streptomyces</taxon>
    </lineage>
</organism>